<dbReference type="GO" id="GO:0004635">
    <property type="term" value="F:phosphoribosyl-AMP cyclohydrolase activity"/>
    <property type="evidence" value="ECO:0007669"/>
    <property type="project" value="UniProtKB-UniRule"/>
</dbReference>
<dbReference type="AlphaFoldDB" id="A0A1R4GRL3"/>
<dbReference type="Gene3D" id="3.10.20.810">
    <property type="entry name" value="Phosphoribosyl-AMP cyclohydrolase"/>
    <property type="match status" value="1"/>
</dbReference>
<keyword evidence="19" id="KW-1185">Reference proteome</keyword>
<evidence type="ECO:0000313" key="19">
    <source>
        <dbReference type="Proteomes" id="UP000188357"/>
    </source>
</evidence>
<sequence length="313" mass="34482">MSNPNKPMTDTSVNPHNVDPNNHNKNASWLDEISYTAEGLIPAIAQDKSTGEILMMAWMNRESLQLTAQTKTAVYFSRSRGKLWHKGETSGHTQIVHDIHLDCDADVIVLSVTQIGDIACHTGRKSCFYRKLDLTSSSPSWETVAPVIKDPNEIYGTTASEASNAIMATDNRDISQPTEAVASIEASTVLQHLDAVMAERKQADAKSSYVASLYAKGLNKILEKVGEEAVETIIAAKDLAFASNTTEAVVNTEDDLAEEHSALTDDLIYEIADVWFHTIVTLAWFNIRSDRVLVELARRFGLSGIDEKNSRTQ</sequence>
<keyword evidence="14 15" id="KW-0511">Multifunctional enzyme</keyword>
<dbReference type="NCBIfam" id="NF001611">
    <property type="entry name" value="PRK00400.1-3"/>
    <property type="match status" value="1"/>
</dbReference>
<dbReference type="Gene3D" id="1.10.287.1080">
    <property type="entry name" value="MazG-like"/>
    <property type="match status" value="1"/>
</dbReference>
<dbReference type="HAMAP" id="MF_01020">
    <property type="entry name" value="HisE"/>
    <property type="match status" value="1"/>
</dbReference>
<feature type="compositionally biased region" description="Polar residues" evidence="16">
    <location>
        <begin position="1"/>
        <end position="12"/>
    </location>
</feature>
<feature type="region of interest" description="Disordered" evidence="16">
    <location>
        <begin position="1"/>
        <end position="25"/>
    </location>
</feature>
<dbReference type="RefSeq" id="WP_077450866.1">
    <property type="nucleotide sequence ID" value="NZ_FUGE01000116.1"/>
</dbReference>
<dbReference type="InterPro" id="IPR026660">
    <property type="entry name" value="PRA-CH"/>
</dbReference>
<dbReference type="PANTHER" id="PTHR42945">
    <property type="entry name" value="HISTIDINE BIOSYNTHESIS BIFUNCTIONAL PROTEIN"/>
    <property type="match status" value="1"/>
</dbReference>
<evidence type="ECO:0000256" key="10">
    <source>
        <dbReference type="ARBA" id="ARBA00022741"/>
    </source>
</evidence>
<evidence type="ECO:0000313" key="18">
    <source>
        <dbReference type="EMBL" id="SJM70829.1"/>
    </source>
</evidence>
<dbReference type="InterPro" id="IPR002496">
    <property type="entry name" value="PRib_AMP_CycHydrolase_dom"/>
</dbReference>
<comment type="similarity">
    <text evidence="7 15">In the N-terminal section; belongs to the PRA-CH family.</text>
</comment>
<feature type="region of interest" description="Phosphoribosyl-AMP cyclohydrolase" evidence="15">
    <location>
        <begin position="1"/>
        <end position="189"/>
    </location>
</feature>
<comment type="catalytic activity">
    <reaction evidence="2 15">
        <text>1-(5-phospho-beta-D-ribosyl)-ATP + H2O = 1-(5-phospho-beta-D-ribosyl)-5'-AMP + diphosphate + H(+)</text>
        <dbReference type="Rhea" id="RHEA:22828"/>
        <dbReference type="ChEBI" id="CHEBI:15377"/>
        <dbReference type="ChEBI" id="CHEBI:15378"/>
        <dbReference type="ChEBI" id="CHEBI:33019"/>
        <dbReference type="ChEBI" id="CHEBI:59457"/>
        <dbReference type="ChEBI" id="CHEBI:73183"/>
        <dbReference type="EC" id="3.6.1.31"/>
    </reaction>
</comment>
<reference evidence="18 19" key="1">
    <citation type="submission" date="2017-02" db="EMBL/GenBank/DDBJ databases">
        <authorList>
            <person name="Peterson S.W."/>
        </authorList>
    </citation>
    <scope>NUCLEOTIDE SEQUENCE [LARGE SCALE GENOMIC DNA]</scope>
    <source>
        <strain evidence="18">Psychrobacter_piechaudii</strain>
    </source>
</reference>
<dbReference type="EMBL" id="FUGE01000116">
    <property type="protein sequence ID" value="SJM70829.1"/>
    <property type="molecule type" value="Genomic_DNA"/>
</dbReference>
<dbReference type="GO" id="GO:0000105">
    <property type="term" value="P:L-histidine biosynthetic process"/>
    <property type="evidence" value="ECO:0007669"/>
    <property type="project" value="UniProtKB-UniRule"/>
</dbReference>
<dbReference type="Pfam" id="PF01502">
    <property type="entry name" value="PRA-CH"/>
    <property type="match status" value="1"/>
</dbReference>
<dbReference type="SUPFAM" id="SSF101386">
    <property type="entry name" value="all-alpha NTP pyrophosphatases"/>
    <property type="match status" value="1"/>
</dbReference>
<dbReference type="GO" id="GO:0004636">
    <property type="term" value="F:phosphoribosyl-ATP diphosphatase activity"/>
    <property type="evidence" value="ECO:0007669"/>
    <property type="project" value="UniProtKB-UniRule"/>
</dbReference>
<evidence type="ECO:0000256" key="12">
    <source>
        <dbReference type="ARBA" id="ARBA00022840"/>
    </source>
</evidence>
<dbReference type="HAMAP" id="MF_01021">
    <property type="entry name" value="HisI"/>
    <property type="match status" value="1"/>
</dbReference>
<dbReference type="InterPro" id="IPR008179">
    <property type="entry name" value="HisE"/>
</dbReference>
<organism evidence="18 19">
    <name type="scientific">Psychrobacter piechaudii</name>
    <dbReference type="NCBI Taxonomy" id="1945521"/>
    <lineage>
        <taxon>Bacteria</taxon>
        <taxon>Pseudomonadati</taxon>
        <taxon>Pseudomonadota</taxon>
        <taxon>Gammaproteobacteria</taxon>
        <taxon>Moraxellales</taxon>
        <taxon>Moraxellaceae</taxon>
        <taxon>Psychrobacter</taxon>
    </lineage>
</organism>
<protein>
    <recommendedName>
        <fullName evidence="15">Histidine biosynthesis bifunctional protein HisIE</fullName>
    </recommendedName>
    <domain>
        <recommendedName>
            <fullName evidence="15">Phosphoribosyl-AMP cyclohydrolase</fullName>
            <shortName evidence="15">PRA-CH</shortName>
            <ecNumber evidence="15">3.5.4.19</ecNumber>
        </recommendedName>
    </domain>
    <domain>
        <recommendedName>
            <fullName evidence="15">Phosphoribosyl-ATP pyrophosphatase</fullName>
            <shortName evidence="15">PRA-PH</shortName>
            <ecNumber evidence="15">3.6.1.31</ecNumber>
        </recommendedName>
    </domain>
</protein>
<evidence type="ECO:0000256" key="8">
    <source>
        <dbReference type="ARBA" id="ARBA00022490"/>
    </source>
</evidence>
<comment type="pathway">
    <text evidence="4 15">Amino-acid biosynthesis; L-histidine biosynthesis; L-histidine from 5-phospho-alpha-D-ribose 1-diphosphate: step 3/9.</text>
</comment>
<dbReference type="FunFam" id="3.10.20.810:FF:000001">
    <property type="entry name" value="Histidine biosynthesis bifunctional protein HisIE"/>
    <property type="match status" value="1"/>
</dbReference>
<gene>
    <name evidence="18" type="primary">hisE</name>
    <name evidence="15" type="synonym">hisI</name>
    <name evidence="15" type="synonym">hisIE</name>
    <name evidence="18" type="ORF">A1232T_01072</name>
</gene>
<evidence type="ECO:0000256" key="15">
    <source>
        <dbReference type="HAMAP-Rule" id="MF_01019"/>
    </source>
</evidence>
<dbReference type="InterPro" id="IPR038019">
    <property type="entry name" value="PRib_AMP_CycHydrolase_sf"/>
</dbReference>
<evidence type="ECO:0000256" key="6">
    <source>
        <dbReference type="ARBA" id="ARBA00007731"/>
    </source>
</evidence>
<dbReference type="HAMAP" id="MF_01019">
    <property type="entry name" value="HisIE"/>
    <property type="match status" value="1"/>
</dbReference>
<dbReference type="UniPathway" id="UPA00031">
    <property type="reaction ID" value="UER00007"/>
</dbReference>
<evidence type="ECO:0000256" key="16">
    <source>
        <dbReference type="SAM" id="MobiDB-lite"/>
    </source>
</evidence>
<dbReference type="NCBIfam" id="NF002747">
    <property type="entry name" value="PRK02759.1"/>
    <property type="match status" value="1"/>
</dbReference>
<keyword evidence="13 15" id="KW-0368">Histidine biosynthesis</keyword>
<dbReference type="InterPro" id="IPR023019">
    <property type="entry name" value="His_synth_HisIE"/>
</dbReference>
<evidence type="ECO:0000256" key="3">
    <source>
        <dbReference type="ARBA" id="ARBA00004496"/>
    </source>
</evidence>
<dbReference type="OrthoDB" id="9795769at2"/>
<evidence type="ECO:0000256" key="5">
    <source>
        <dbReference type="ARBA" id="ARBA00005204"/>
    </source>
</evidence>
<accession>A0A1R4GRL3</accession>
<feature type="compositionally biased region" description="Low complexity" evidence="16">
    <location>
        <begin position="13"/>
        <end position="25"/>
    </location>
</feature>
<dbReference type="STRING" id="1945521.A1232T_01072"/>
<dbReference type="EC" id="3.5.4.19" evidence="15"/>
<dbReference type="CDD" id="cd11534">
    <property type="entry name" value="NTP-PPase_HisIE_like"/>
    <property type="match status" value="1"/>
</dbReference>
<dbReference type="Proteomes" id="UP000188357">
    <property type="component" value="Unassembled WGS sequence"/>
</dbReference>
<dbReference type="SUPFAM" id="SSF141734">
    <property type="entry name" value="HisI-like"/>
    <property type="match status" value="1"/>
</dbReference>
<evidence type="ECO:0000256" key="11">
    <source>
        <dbReference type="ARBA" id="ARBA00022801"/>
    </source>
</evidence>
<evidence type="ECO:0000256" key="2">
    <source>
        <dbReference type="ARBA" id="ARBA00001460"/>
    </source>
</evidence>
<feature type="domain" description="Phosphoribosyl-AMP cyclohydrolase" evidence="17">
    <location>
        <begin position="55"/>
        <end position="129"/>
    </location>
</feature>
<dbReference type="EC" id="3.6.1.31" evidence="15"/>
<evidence type="ECO:0000259" key="17">
    <source>
        <dbReference type="Pfam" id="PF01502"/>
    </source>
</evidence>
<keyword evidence="12 15" id="KW-0067">ATP-binding</keyword>
<comment type="similarity">
    <text evidence="6 15">In the C-terminal section; belongs to the PRA-PH family.</text>
</comment>
<dbReference type="InterPro" id="IPR021130">
    <property type="entry name" value="PRib-ATP_PPHydrolase-like"/>
</dbReference>
<evidence type="ECO:0000256" key="14">
    <source>
        <dbReference type="ARBA" id="ARBA00023268"/>
    </source>
</evidence>
<name>A0A1R4GRL3_9GAMM</name>
<evidence type="ECO:0000256" key="1">
    <source>
        <dbReference type="ARBA" id="ARBA00000024"/>
    </source>
</evidence>
<evidence type="ECO:0000256" key="4">
    <source>
        <dbReference type="ARBA" id="ARBA00005169"/>
    </source>
</evidence>
<dbReference type="NCBIfam" id="NF000768">
    <property type="entry name" value="PRK00051.1"/>
    <property type="match status" value="1"/>
</dbReference>
<dbReference type="GO" id="GO:0005737">
    <property type="term" value="C:cytoplasm"/>
    <property type="evidence" value="ECO:0007669"/>
    <property type="project" value="UniProtKB-SubCell"/>
</dbReference>
<proteinExistence type="inferred from homology"/>
<comment type="subcellular location">
    <subcellularLocation>
        <location evidence="3 15">Cytoplasm</location>
    </subcellularLocation>
</comment>
<evidence type="ECO:0000256" key="13">
    <source>
        <dbReference type="ARBA" id="ARBA00023102"/>
    </source>
</evidence>
<dbReference type="GO" id="GO:0005524">
    <property type="term" value="F:ATP binding"/>
    <property type="evidence" value="ECO:0007669"/>
    <property type="project" value="UniProtKB-KW"/>
</dbReference>
<keyword evidence="9 15" id="KW-0028">Amino-acid biosynthesis</keyword>
<dbReference type="PANTHER" id="PTHR42945:SF1">
    <property type="entry name" value="HISTIDINE BIOSYNTHESIS BIFUNCTIONAL PROTEIN HIS7"/>
    <property type="match status" value="1"/>
</dbReference>
<keyword evidence="11 15" id="KW-0378">Hydrolase</keyword>
<comment type="catalytic activity">
    <reaction evidence="1 15">
        <text>1-(5-phospho-beta-D-ribosyl)-5'-AMP + H2O = 1-(5-phospho-beta-D-ribosyl)-5-[(5-phospho-beta-D-ribosylamino)methylideneamino]imidazole-4-carboxamide</text>
        <dbReference type="Rhea" id="RHEA:20049"/>
        <dbReference type="ChEBI" id="CHEBI:15377"/>
        <dbReference type="ChEBI" id="CHEBI:58435"/>
        <dbReference type="ChEBI" id="CHEBI:59457"/>
        <dbReference type="EC" id="3.5.4.19"/>
    </reaction>
</comment>
<dbReference type="Pfam" id="PF01503">
    <property type="entry name" value="PRA-PH"/>
    <property type="match status" value="1"/>
</dbReference>
<comment type="pathway">
    <text evidence="5 15">Amino-acid biosynthesis; L-histidine biosynthesis; L-histidine from 5-phospho-alpha-D-ribose 1-diphosphate: step 2/9.</text>
</comment>
<evidence type="ECO:0000256" key="7">
    <source>
        <dbReference type="ARBA" id="ARBA00008299"/>
    </source>
</evidence>
<keyword evidence="10 15" id="KW-0547">Nucleotide-binding</keyword>
<feature type="region of interest" description="Phosphoribosyl-ATP pyrophosphohydrolase" evidence="15">
    <location>
        <begin position="190"/>
        <end position="313"/>
    </location>
</feature>
<keyword evidence="8 15" id="KW-0963">Cytoplasm</keyword>
<dbReference type="NCBIfam" id="TIGR03188">
    <property type="entry name" value="histidine_hisI"/>
    <property type="match status" value="1"/>
</dbReference>
<evidence type="ECO:0000256" key="9">
    <source>
        <dbReference type="ARBA" id="ARBA00022605"/>
    </source>
</evidence>